<name>A0A3L7AB33_9HYPH</name>
<keyword evidence="4" id="KW-1185">Reference proteome</keyword>
<organism evidence="3 4">
    <name type="scientific">Xanthobacter tagetidis</name>
    <dbReference type="NCBI Taxonomy" id="60216"/>
    <lineage>
        <taxon>Bacteria</taxon>
        <taxon>Pseudomonadati</taxon>
        <taxon>Pseudomonadota</taxon>
        <taxon>Alphaproteobacteria</taxon>
        <taxon>Hyphomicrobiales</taxon>
        <taxon>Xanthobacteraceae</taxon>
        <taxon>Xanthobacter</taxon>
    </lineage>
</organism>
<evidence type="ECO:0000313" key="3">
    <source>
        <dbReference type="EMBL" id="RLP77195.1"/>
    </source>
</evidence>
<accession>A0A3L7AB33</accession>
<sequence>MKRQIAAALAATVLFAGAASAEDYPTRAVTILVPFAPGGIVDIAARVVGERLQQKWGQPVVIENRAGASGMIAAQAAAKAKPDGYTLLGAEAGVSIINELIFKTANYSMEKDFTPILTITDTPIVLVANANAGIGSMKEFLAKAKTTELDYASPATGTLNHLTGEWIAIESGAKIRHIGYKGGAPAATAVAGGEVPLAVLAYSSAKPFVDSGRVKMLAVTDGKRVAVAPDLPTLQESGVPNVSTTQWAGLFAPAGTPQPIIDKIQKDIVEVLALPEVKERLGAVGAAPQPSTSAEFAARLKKEREQFKKIVSEAKVGVN</sequence>
<dbReference type="OrthoDB" id="8443386at2"/>
<dbReference type="CDD" id="cd07012">
    <property type="entry name" value="PBP2_Bug_TTT"/>
    <property type="match status" value="1"/>
</dbReference>
<comment type="similarity">
    <text evidence="1">Belongs to the UPF0065 (bug) family.</text>
</comment>
<dbReference type="PANTHER" id="PTHR42928:SF5">
    <property type="entry name" value="BLR1237 PROTEIN"/>
    <property type="match status" value="1"/>
</dbReference>
<gene>
    <name evidence="3" type="ORF">D9R14_14430</name>
</gene>
<evidence type="ECO:0000256" key="2">
    <source>
        <dbReference type="SAM" id="SignalP"/>
    </source>
</evidence>
<reference evidence="3 4" key="1">
    <citation type="submission" date="2018-10" db="EMBL/GenBank/DDBJ databases">
        <title>Xanthobacter tagetidis genome sequencing and assembly.</title>
        <authorList>
            <person name="Maclea K.S."/>
            <person name="Goen A.E."/>
            <person name="Fatima S.A."/>
        </authorList>
    </citation>
    <scope>NUCLEOTIDE SEQUENCE [LARGE SCALE GENOMIC DNA]</scope>
    <source>
        <strain evidence="3 4">ATCC 700314</strain>
    </source>
</reference>
<dbReference type="Proteomes" id="UP000269692">
    <property type="component" value="Unassembled WGS sequence"/>
</dbReference>
<keyword evidence="2" id="KW-0732">Signal</keyword>
<dbReference type="InterPro" id="IPR042100">
    <property type="entry name" value="Bug_dom1"/>
</dbReference>
<dbReference type="SUPFAM" id="SSF53850">
    <property type="entry name" value="Periplasmic binding protein-like II"/>
    <property type="match status" value="1"/>
</dbReference>
<dbReference type="PIRSF" id="PIRSF017082">
    <property type="entry name" value="YflP"/>
    <property type="match status" value="1"/>
</dbReference>
<evidence type="ECO:0000256" key="1">
    <source>
        <dbReference type="ARBA" id="ARBA00006987"/>
    </source>
</evidence>
<dbReference type="PANTHER" id="PTHR42928">
    <property type="entry name" value="TRICARBOXYLATE-BINDING PROTEIN"/>
    <property type="match status" value="1"/>
</dbReference>
<evidence type="ECO:0000313" key="4">
    <source>
        <dbReference type="Proteomes" id="UP000269692"/>
    </source>
</evidence>
<feature type="chain" id="PRO_5018234831" evidence="2">
    <location>
        <begin position="22"/>
        <end position="319"/>
    </location>
</feature>
<dbReference type="InterPro" id="IPR005064">
    <property type="entry name" value="BUG"/>
</dbReference>
<comment type="caution">
    <text evidence="3">The sequence shown here is derived from an EMBL/GenBank/DDBJ whole genome shotgun (WGS) entry which is preliminary data.</text>
</comment>
<dbReference type="EMBL" id="RCTF01000011">
    <property type="protein sequence ID" value="RLP77195.1"/>
    <property type="molecule type" value="Genomic_DNA"/>
</dbReference>
<dbReference type="AlphaFoldDB" id="A0A3L7AB33"/>
<feature type="signal peptide" evidence="2">
    <location>
        <begin position="1"/>
        <end position="21"/>
    </location>
</feature>
<dbReference type="Gene3D" id="3.40.190.10">
    <property type="entry name" value="Periplasmic binding protein-like II"/>
    <property type="match status" value="1"/>
</dbReference>
<dbReference type="Pfam" id="PF03401">
    <property type="entry name" value="TctC"/>
    <property type="match status" value="1"/>
</dbReference>
<dbReference type="Gene3D" id="3.40.190.150">
    <property type="entry name" value="Bordetella uptake gene, domain 1"/>
    <property type="match status" value="1"/>
</dbReference>
<protein>
    <submittedName>
        <fullName evidence="3">Tripartite tricarboxylate transporter substrate binding protein</fullName>
    </submittedName>
</protein>
<dbReference type="RefSeq" id="WP_121624033.1">
    <property type="nucleotide sequence ID" value="NZ_JACIIW010000008.1"/>
</dbReference>
<proteinExistence type="inferred from homology"/>